<evidence type="ECO:0000256" key="3">
    <source>
        <dbReference type="ARBA" id="ARBA00022692"/>
    </source>
</evidence>
<feature type="transmembrane region" description="Helical" evidence="6">
    <location>
        <begin position="39"/>
        <end position="62"/>
    </location>
</feature>
<gene>
    <name evidence="9" type="ORF">GJV82_02460</name>
    <name evidence="10" type="ORF">GYH36_16435</name>
</gene>
<protein>
    <recommendedName>
        <fullName evidence="13">SHOCT domain-containing protein</fullName>
    </recommendedName>
</protein>
<evidence type="ECO:0000256" key="4">
    <source>
        <dbReference type="ARBA" id="ARBA00022989"/>
    </source>
</evidence>
<keyword evidence="5 6" id="KW-0472">Membrane</keyword>
<feature type="transmembrane region" description="Helical" evidence="6">
    <location>
        <begin position="7"/>
        <end position="27"/>
    </location>
</feature>
<keyword evidence="4 6" id="KW-1133">Transmembrane helix</keyword>
<evidence type="ECO:0000256" key="2">
    <source>
        <dbReference type="ARBA" id="ARBA00022475"/>
    </source>
</evidence>
<evidence type="ECO:0000313" key="12">
    <source>
        <dbReference type="Proteomes" id="UP000471672"/>
    </source>
</evidence>
<evidence type="ECO:0000313" key="11">
    <source>
        <dbReference type="Proteomes" id="UP000440668"/>
    </source>
</evidence>
<dbReference type="Proteomes" id="UP000471672">
    <property type="component" value="Unassembled WGS sequence"/>
</dbReference>
<evidence type="ECO:0000256" key="1">
    <source>
        <dbReference type="ARBA" id="ARBA00004651"/>
    </source>
</evidence>
<proteinExistence type="predicted"/>
<dbReference type="EMBL" id="JAAFAN010000071">
    <property type="protein sequence ID" value="NDO91027.1"/>
    <property type="molecule type" value="Genomic_DNA"/>
</dbReference>
<comment type="subcellular location">
    <subcellularLocation>
        <location evidence="1">Cell membrane</location>
        <topology evidence="1">Multi-pass membrane protein</topology>
    </subcellularLocation>
</comment>
<evidence type="ECO:0000313" key="10">
    <source>
        <dbReference type="EMBL" id="NDO91027.1"/>
    </source>
</evidence>
<dbReference type="AlphaFoldDB" id="A0A6N7ZEZ9"/>
<dbReference type="GO" id="GO:0005886">
    <property type="term" value="C:plasma membrane"/>
    <property type="evidence" value="ECO:0007669"/>
    <property type="project" value="UniProtKB-SubCell"/>
</dbReference>
<comment type="caution">
    <text evidence="9">The sequence shown here is derived from an EMBL/GenBank/DDBJ whole genome shotgun (WGS) entry which is preliminary data.</text>
</comment>
<dbReference type="InterPro" id="IPR027379">
    <property type="entry name" value="CLS_N"/>
</dbReference>
<dbReference type="Pfam" id="PF13396">
    <property type="entry name" value="PLDc_N"/>
    <property type="match status" value="1"/>
</dbReference>
<accession>A0A6N7ZEZ9</accession>
<organism evidence="9 11">
    <name type="scientific">Cellulosimicrobium composti</name>
    <dbReference type="NCBI Taxonomy" id="2672572"/>
    <lineage>
        <taxon>Bacteria</taxon>
        <taxon>Bacillati</taxon>
        <taxon>Actinomycetota</taxon>
        <taxon>Actinomycetes</taxon>
        <taxon>Micrococcales</taxon>
        <taxon>Promicromonosporaceae</taxon>
        <taxon>Cellulosimicrobium</taxon>
    </lineage>
</organism>
<sequence>MDFWDFFWLLVWSFFFIAYLIVLFQIIADLFRDHELSGWWKAVWIIFLIFLPVLTSLVYLIARGRGMAERQAAAVAQAKHETDSYIRQVAHTSPAEQISHAKSLLDSGAITPEEFAQLKAKALA</sequence>
<name>A0A6N7ZEZ9_9MICO</name>
<keyword evidence="2" id="KW-1003">Cell membrane</keyword>
<evidence type="ECO:0008006" key="13">
    <source>
        <dbReference type="Google" id="ProtNLM"/>
    </source>
</evidence>
<evidence type="ECO:0000256" key="6">
    <source>
        <dbReference type="SAM" id="Phobius"/>
    </source>
</evidence>
<keyword evidence="12" id="KW-1185">Reference proteome</keyword>
<reference evidence="10" key="2">
    <citation type="submission" date="2020-01" db="EMBL/GenBank/DDBJ databases">
        <authorList>
            <person name="Aviles F."/>
            <person name="Meyer T.E."/>
            <person name="Kyndt J.A."/>
        </authorList>
    </citation>
    <scope>NUCLEOTIDE SEQUENCE</scope>
    <source>
        <strain evidence="10">SE3</strain>
    </source>
</reference>
<evidence type="ECO:0000259" key="8">
    <source>
        <dbReference type="Pfam" id="PF13396"/>
    </source>
</evidence>
<evidence type="ECO:0000256" key="5">
    <source>
        <dbReference type="ARBA" id="ARBA00023136"/>
    </source>
</evidence>
<feature type="domain" description="SHOCT" evidence="7">
    <location>
        <begin position="97"/>
        <end position="123"/>
    </location>
</feature>
<feature type="domain" description="Cardiolipin synthase N-terminal" evidence="8">
    <location>
        <begin position="18"/>
        <end position="63"/>
    </location>
</feature>
<evidence type="ECO:0000313" key="9">
    <source>
        <dbReference type="EMBL" id="MTG87820.1"/>
    </source>
</evidence>
<dbReference type="EMBL" id="WMKA01000003">
    <property type="protein sequence ID" value="MTG87820.1"/>
    <property type="molecule type" value="Genomic_DNA"/>
</dbReference>
<keyword evidence="3 6" id="KW-0812">Transmembrane</keyword>
<dbReference type="Pfam" id="PF09851">
    <property type="entry name" value="SHOCT"/>
    <property type="match status" value="1"/>
</dbReference>
<reference evidence="10 12" key="3">
    <citation type="journal article" date="2021" name="Arch. Microbiol.">
        <title>Cellulosimicrobium fucosivorans sp. nov., isolated from San Elijo Lagoon, contains a fucose metabolic pathway linked to carotenoid production.</title>
        <authorList>
            <person name="Aviles F.A."/>
            <person name="Kyndt J.A."/>
        </authorList>
    </citation>
    <scope>NUCLEOTIDE SEQUENCE [LARGE SCALE GENOMIC DNA]</scope>
    <source>
        <strain evidence="10 12">SE3</strain>
    </source>
</reference>
<dbReference type="Proteomes" id="UP000440668">
    <property type="component" value="Unassembled WGS sequence"/>
</dbReference>
<reference evidence="9 11" key="1">
    <citation type="submission" date="2019-11" db="EMBL/GenBank/DDBJ databases">
        <title>Cellulosimicrobium composti sp. nov. isolated from a compost.</title>
        <authorList>
            <person name="Yang Y."/>
        </authorList>
    </citation>
    <scope>NUCLEOTIDE SEQUENCE [LARGE SCALE GENOMIC DNA]</scope>
    <source>
        <strain evidence="9 11">BIT-GX5</strain>
    </source>
</reference>
<evidence type="ECO:0000259" key="7">
    <source>
        <dbReference type="Pfam" id="PF09851"/>
    </source>
</evidence>
<dbReference type="RefSeq" id="WP_024838917.1">
    <property type="nucleotide sequence ID" value="NZ_JAAFAN010000071.1"/>
</dbReference>
<dbReference type="InterPro" id="IPR018649">
    <property type="entry name" value="SHOCT"/>
</dbReference>